<dbReference type="KEGG" id="lpil:LIP_0241"/>
<dbReference type="Proteomes" id="UP000065807">
    <property type="component" value="Chromosome"/>
</dbReference>
<organism evidence="2 3">
    <name type="scientific">Limnochorda pilosa</name>
    <dbReference type="NCBI Taxonomy" id="1555112"/>
    <lineage>
        <taxon>Bacteria</taxon>
        <taxon>Bacillati</taxon>
        <taxon>Bacillota</taxon>
        <taxon>Limnochordia</taxon>
        <taxon>Limnochordales</taxon>
        <taxon>Limnochordaceae</taxon>
        <taxon>Limnochorda</taxon>
    </lineage>
</organism>
<keyword evidence="1" id="KW-0812">Transmembrane</keyword>
<dbReference type="Gene3D" id="1.20.58.130">
    <property type="match status" value="1"/>
</dbReference>
<proteinExistence type="predicted"/>
<evidence type="ECO:0000256" key="1">
    <source>
        <dbReference type="SAM" id="Phobius"/>
    </source>
</evidence>
<name>A0A0K2SG66_LIMPI</name>
<evidence type="ECO:0000313" key="3">
    <source>
        <dbReference type="Proteomes" id="UP000065807"/>
    </source>
</evidence>
<gene>
    <name evidence="2" type="ORF">LIP_0241</name>
</gene>
<dbReference type="EMBL" id="AP014924">
    <property type="protein sequence ID" value="BAS26098.1"/>
    <property type="molecule type" value="Genomic_DNA"/>
</dbReference>
<protein>
    <recommendedName>
        <fullName evidence="4">DUF1640 domain-containing protein</fullName>
    </recommendedName>
</protein>
<keyword evidence="1" id="KW-0472">Membrane</keyword>
<reference evidence="3" key="2">
    <citation type="journal article" date="2016" name="Int. J. Syst. Evol. Microbiol.">
        <title>Complete genome sequence and cell structure of Limnochorda pilosa, a Gram-negative spore-former within the phylum Firmicutes.</title>
        <authorList>
            <person name="Watanabe M."/>
            <person name="Kojima H."/>
            <person name="Fukui M."/>
        </authorList>
    </citation>
    <scope>NUCLEOTIDE SEQUENCE [LARGE SCALE GENOMIC DNA]</scope>
    <source>
        <strain evidence="3">HC45</strain>
    </source>
</reference>
<keyword evidence="1" id="KW-1133">Transmembrane helix</keyword>
<feature type="transmembrane region" description="Helical" evidence="1">
    <location>
        <begin position="91"/>
        <end position="109"/>
    </location>
</feature>
<dbReference type="AlphaFoldDB" id="A0A0K2SG66"/>
<evidence type="ECO:0000313" key="2">
    <source>
        <dbReference type="EMBL" id="BAS26098.1"/>
    </source>
</evidence>
<reference evidence="3" key="1">
    <citation type="submission" date="2015-07" db="EMBL/GenBank/DDBJ databases">
        <title>Complete genome sequence and phylogenetic analysis of Limnochorda pilosa.</title>
        <authorList>
            <person name="Watanabe M."/>
            <person name="Kojima H."/>
            <person name="Fukui M."/>
        </authorList>
    </citation>
    <scope>NUCLEOTIDE SEQUENCE [LARGE SCALE GENOMIC DNA]</scope>
    <source>
        <strain evidence="3">HC45</strain>
    </source>
</reference>
<sequence>MARVGGAFGQVDKRLSGVEVALHELRTEMRAGDEAIRQELGQQLLAFRGEFKSEMAALRDEFKSEQAALRDQLRAAWKSDVHAMLRSDTRWIVTLVITTWISLMAAIWLR</sequence>
<keyword evidence="3" id="KW-1185">Reference proteome</keyword>
<evidence type="ECO:0008006" key="4">
    <source>
        <dbReference type="Google" id="ProtNLM"/>
    </source>
</evidence>
<accession>A0A0K2SG66</accession>